<dbReference type="RefSeq" id="WP_218090753.1">
    <property type="nucleotide sequence ID" value="NZ_CAJVAS010000003.1"/>
</dbReference>
<protein>
    <submittedName>
        <fullName evidence="1">23S rRNA (Guanine(2535)-N(1))-methyltransferase</fullName>
        <ecNumber evidence="1">2.1.1.209</ecNumber>
    </submittedName>
</protein>
<proteinExistence type="predicted"/>
<dbReference type="Proteomes" id="UP000693672">
    <property type="component" value="Unassembled WGS sequence"/>
</dbReference>
<keyword evidence="2" id="KW-1185">Reference proteome</keyword>
<evidence type="ECO:0000313" key="2">
    <source>
        <dbReference type="Proteomes" id="UP000693672"/>
    </source>
</evidence>
<dbReference type="GO" id="GO:0008168">
    <property type="term" value="F:methyltransferase activity"/>
    <property type="evidence" value="ECO:0007669"/>
    <property type="project" value="UniProtKB-KW"/>
</dbReference>
<dbReference type="Pfam" id="PF11599">
    <property type="entry name" value="AviRa"/>
    <property type="match status" value="1"/>
</dbReference>
<dbReference type="EMBL" id="CAJVAS010000003">
    <property type="protein sequence ID" value="CAG7607037.1"/>
    <property type="molecule type" value="Genomic_DNA"/>
</dbReference>
<dbReference type="AlphaFoldDB" id="A0A916JVP6"/>
<dbReference type="InterPro" id="IPR024268">
    <property type="entry name" value="AviRa"/>
</dbReference>
<comment type="caution">
    <text evidence="1">The sequence shown here is derived from an EMBL/GenBank/DDBJ whole genome shotgun (WGS) entry which is preliminary data.</text>
</comment>
<gene>
    <name evidence="1" type="primary">aviRa</name>
    <name evidence="1" type="ORF">PAESOLCIP111_00917</name>
</gene>
<reference evidence="1" key="1">
    <citation type="submission" date="2021-06" db="EMBL/GenBank/DDBJ databases">
        <authorList>
            <person name="Criscuolo A."/>
        </authorList>
    </citation>
    <scope>NUCLEOTIDE SEQUENCE</scope>
    <source>
        <strain evidence="1">CIP111600</strain>
    </source>
</reference>
<accession>A0A916JVP6</accession>
<dbReference type="EC" id="2.1.1.209" evidence="1"/>
<keyword evidence="1" id="KW-0489">Methyltransferase</keyword>
<organism evidence="1 2">
    <name type="scientific">Paenibacillus solanacearum</name>
    <dbReference type="NCBI Taxonomy" id="2048548"/>
    <lineage>
        <taxon>Bacteria</taxon>
        <taxon>Bacillati</taxon>
        <taxon>Bacillota</taxon>
        <taxon>Bacilli</taxon>
        <taxon>Bacillales</taxon>
        <taxon>Paenibacillaceae</taxon>
        <taxon>Paenibacillus</taxon>
    </lineage>
</organism>
<evidence type="ECO:0000313" key="1">
    <source>
        <dbReference type="EMBL" id="CAG7607037.1"/>
    </source>
</evidence>
<dbReference type="GO" id="GO:0032259">
    <property type="term" value="P:methylation"/>
    <property type="evidence" value="ECO:0007669"/>
    <property type="project" value="UniProtKB-KW"/>
</dbReference>
<name>A0A916JVP6_9BACL</name>
<sequence length="248" mass="27396">MSYRFTLDHHYEDLASGRVLYNQHGTTAFPVRLASEIFLRAKQHLTRKGNAGPYHLYDPCGGGAYLLTSLGFLHGEDLRAMTASDTNPAAVSLAARNLSLLTPEGMERRIGQIRELYEQFGKASHEEALESAKRLASVVEARSKPVAIDCFEADATKPMDRLTGKAGKLDMIITDVPYGNVVDWQSAAGDPVNQLLSHIIPLLAPVSLVAIVSSKEQKISHDRYDRVVHWKLGKRRVTLLELKSESSS</sequence>
<keyword evidence="1" id="KW-0808">Transferase</keyword>